<keyword evidence="3" id="KW-0804">Transcription</keyword>
<dbReference type="PROSITE" id="PS01124">
    <property type="entry name" value="HTH_ARAC_FAMILY_2"/>
    <property type="match status" value="1"/>
</dbReference>
<dbReference type="PANTHER" id="PTHR43280">
    <property type="entry name" value="ARAC-FAMILY TRANSCRIPTIONAL REGULATOR"/>
    <property type="match status" value="1"/>
</dbReference>
<dbReference type="SUPFAM" id="SSF46689">
    <property type="entry name" value="Homeodomain-like"/>
    <property type="match status" value="1"/>
</dbReference>
<dbReference type="Proteomes" id="UP001244640">
    <property type="component" value="Unassembled WGS sequence"/>
</dbReference>
<dbReference type="EMBL" id="JAUTBA010000001">
    <property type="protein sequence ID" value="MDQ1150910.1"/>
    <property type="molecule type" value="Genomic_DNA"/>
</dbReference>
<dbReference type="InterPro" id="IPR018060">
    <property type="entry name" value="HTH_AraC"/>
</dbReference>
<feature type="domain" description="HTH araC/xylS-type" evidence="4">
    <location>
        <begin position="198"/>
        <end position="303"/>
    </location>
</feature>
<reference evidence="5 6" key="1">
    <citation type="submission" date="2023-07" db="EMBL/GenBank/DDBJ databases">
        <title>Functional and genomic diversity of the sorghum phyllosphere microbiome.</title>
        <authorList>
            <person name="Shade A."/>
        </authorList>
    </citation>
    <scope>NUCLEOTIDE SEQUENCE [LARGE SCALE GENOMIC DNA]</scope>
    <source>
        <strain evidence="5 6">SORGH_AS_0892</strain>
    </source>
</reference>
<dbReference type="InterPro" id="IPR009057">
    <property type="entry name" value="Homeodomain-like_sf"/>
</dbReference>
<dbReference type="SMART" id="SM00342">
    <property type="entry name" value="HTH_ARAC"/>
    <property type="match status" value="1"/>
</dbReference>
<dbReference type="Pfam" id="PF12833">
    <property type="entry name" value="HTH_18"/>
    <property type="match status" value="1"/>
</dbReference>
<sequence>MSDNKPIRLKTISEFHKLRGLPAPKHPLISVINFEDMTDNTRIGKQSLLFDFYLISVKRDMDHKYRYGQQDYDFDEGVMFCMAPHQVLSVVREEQGKNPSGWMLMIHPDFLYDSPLATSIKRYEFFDYAVHEALFLSEDEELKMQQIIENIKQEYQGNIDRFSQNIIISQLETLFNYSHRFYQRQFITRKKASHQFLEKLEIFLDKYFEDRNIMQSGLPTVQLLSEQLNMSSQYMRSLLKSLTGHTPQQIIHEKVIEKAKEKLSTTELTISEIGYKLGFEHSQSFNKLFKAKTNMTPLGFRKSFKSINSI</sequence>
<evidence type="ECO:0000313" key="5">
    <source>
        <dbReference type="EMBL" id="MDQ1150910.1"/>
    </source>
</evidence>
<protein>
    <submittedName>
        <fullName evidence="5">AraC family transcriptional activator of pobA</fullName>
    </submittedName>
</protein>
<proteinExistence type="predicted"/>
<organism evidence="5 6">
    <name type="scientific">Sphingobacterium zeae</name>
    <dbReference type="NCBI Taxonomy" id="1776859"/>
    <lineage>
        <taxon>Bacteria</taxon>
        <taxon>Pseudomonadati</taxon>
        <taxon>Bacteroidota</taxon>
        <taxon>Sphingobacteriia</taxon>
        <taxon>Sphingobacteriales</taxon>
        <taxon>Sphingobacteriaceae</taxon>
        <taxon>Sphingobacterium</taxon>
    </lineage>
</organism>
<evidence type="ECO:0000256" key="1">
    <source>
        <dbReference type="ARBA" id="ARBA00023015"/>
    </source>
</evidence>
<dbReference type="PANTHER" id="PTHR43280:SF32">
    <property type="entry name" value="TRANSCRIPTIONAL REGULATORY PROTEIN"/>
    <property type="match status" value="1"/>
</dbReference>
<name>A0ABU0U7K6_9SPHI</name>
<evidence type="ECO:0000313" key="6">
    <source>
        <dbReference type="Proteomes" id="UP001244640"/>
    </source>
</evidence>
<keyword evidence="2" id="KW-0238">DNA-binding</keyword>
<evidence type="ECO:0000256" key="2">
    <source>
        <dbReference type="ARBA" id="ARBA00023125"/>
    </source>
</evidence>
<gene>
    <name evidence="5" type="ORF">QE382_002894</name>
</gene>
<dbReference type="RefSeq" id="WP_307186475.1">
    <property type="nucleotide sequence ID" value="NZ_JAUTBA010000001.1"/>
</dbReference>
<evidence type="ECO:0000256" key="3">
    <source>
        <dbReference type="ARBA" id="ARBA00023163"/>
    </source>
</evidence>
<evidence type="ECO:0000259" key="4">
    <source>
        <dbReference type="PROSITE" id="PS01124"/>
    </source>
</evidence>
<comment type="caution">
    <text evidence="5">The sequence shown here is derived from an EMBL/GenBank/DDBJ whole genome shotgun (WGS) entry which is preliminary data.</text>
</comment>
<keyword evidence="6" id="KW-1185">Reference proteome</keyword>
<dbReference type="Gene3D" id="1.10.10.60">
    <property type="entry name" value="Homeodomain-like"/>
    <property type="match status" value="1"/>
</dbReference>
<keyword evidence="1" id="KW-0805">Transcription regulation</keyword>
<accession>A0ABU0U7K6</accession>